<dbReference type="InterPro" id="IPR018781">
    <property type="entry name" value="TPRA1/CAND2/CAND8"/>
</dbReference>
<evidence type="ECO:0000256" key="5">
    <source>
        <dbReference type="ARBA" id="ARBA00023136"/>
    </source>
</evidence>
<evidence type="ECO:0000313" key="10">
    <source>
        <dbReference type="RGD" id="620858"/>
    </source>
</evidence>
<comment type="subcellular location">
    <subcellularLocation>
        <location evidence="1">Membrane</location>
        <topology evidence="1">Multi-pass membrane protein</topology>
    </subcellularLocation>
</comment>
<dbReference type="PANTHER" id="PTHR15876">
    <property type="entry name" value="TRANSMEMBRANE PROTEIN ADIPOCYTE-ASSOCIATED 1"/>
    <property type="match status" value="1"/>
</dbReference>
<evidence type="ECO:0000313" key="9">
    <source>
        <dbReference type="Proteomes" id="UP000002494"/>
    </source>
</evidence>
<reference evidence="8" key="3">
    <citation type="submission" date="2025-09" db="UniProtKB">
        <authorList>
            <consortium name="Ensembl"/>
        </authorList>
    </citation>
    <scope>IDENTIFICATION</scope>
    <source>
        <strain evidence="8">Brown Norway</strain>
    </source>
</reference>
<dbReference type="Ensembl" id="ENSRNOT00000102409.2">
    <property type="protein sequence ID" value="ENSRNOP00000091948.1"/>
    <property type="gene ID" value="ENSRNOG00000016665.9"/>
</dbReference>
<proteinExistence type="inferred from homology"/>
<dbReference type="RGD" id="620858">
    <property type="gene designation" value="Tpra1"/>
</dbReference>
<evidence type="ECO:0000256" key="3">
    <source>
        <dbReference type="ARBA" id="ARBA00022692"/>
    </source>
</evidence>
<dbReference type="GeneTree" id="ENSGT00390000016807"/>
<dbReference type="AlphaFoldDB" id="A0A8I6AGV5"/>
<keyword evidence="5 7" id="KW-0472">Membrane</keyword>
<reference evidence="8" key="1">
    <citation type="submission" date="2024-01" db="EMBL/GenBank/DDBJ databases">
        <title>GRCr8: a new rat reference genome assembly contstructed from accurate long reads and long range scaffolding.</title>
        <authorList>
            <person name="Doris P.A."/>
            <person name="Kalbfleisch T."/>
            <person name="Li K."/>
            <person name="Howe K."/>
            <person name="Wood J."/>
        </authorList>
    </citation>
    <scope>NUCLEOTIDE SEQUENCE [LARGE SCALE GENOMIC DNA]</scope>
    <source>
        <strain evidence="8">Brown Norway</strain>
    </source>
</reference>
<reference evidence="8" key="2">
    <citation type="submission" date="2025-08" db="UniProtKB">
        <authorList>
            <consortium name="Ensembl"/>
        </authorList>
    </citation>
    <scope>IDENTIFICATION</scope>
    <source>
        <strain evidence="8">Brown Norway</strain>
    </source>
</reference>
<sequence length="193" mass="21137">MANLQEANGSTAWPPPPASNISEPHQCLLLLYEDIGSSRVRYWDLLLLIPNVLFFIFLLWKLPLARAKIRVTSSPIFITFYILVFVVALVGIARAVVSMTVSASDAATVADKILWEITRFFLLAIELSVVILGLAFGHLESKSSIKRVLAITTVLSLAYSVTQVCGGGRVKGHVSKLCVPKKSHGLGRANFSW</sequence>
<evidence type="ECO:0000256" key="6">
    <source>
        <dbReference type="ARBA" id="ARBA00029849"/>
    </source>
</evidence>
<keyword evidence="4 7" id="KW-1133">Transmembrane helix</keyword>
<dbReference type="Proteomes" id="UP000002494">
    <property type="component" value="Chromosome 4"/>
</dbReference>
<protein>
    <recommendedName>
        <fullName evidence="6">Integral membrane protein GPR175</fullName>
    </recommendedName>
</protein>
<feature type="transmembrane region" description="Helical" evidence="7">
    <location>
        <begin position="76"/>
        <end position="97"/>
    </location>
</feature>
<evidence type="ECO:0000313" key="8">
    <source>
        <dbReference type="Ensembl" id="ENSRNOP00000091948.1"/>
    </source>
</evidence>
<evidence type="ECO:0000256" key="2">
    <source>
        <dbReference type="ARBA" id="ARBA00010125"/>
    </source>
</evidence>
<accession>A0A8I6AGV5</accession>
<evidence type="ECO:0000256" key="7">
    <source>
        <dbReference type="SAM" id="Phobius"/>
    </source>
</evidence>
<dbReference type="PANTHER" id="PTHR15876:SF8">
    <property type="entry name" value="TRANSMEMBRANE PROTEIN ADIPOCYTE-ASSOCIATED 1"/>
    <property type="match status" value="1"/>
</dbReference>
<name>A0A8I6AGV5_RAT</name>
<gene>
    <name evidence="8 10" type="primary">Tpra1</name>
</gene>
<keyword evidence="3 7" id="KW-0812">Transmembrane</keyword>
<comment type="similarity">
    <text evidence="2">Belongs to the UPF0359 family.</text>
</comment>
<feature type="transmembrane region" description="Helical" evidence="7">
    <location>
        <begin position="117"/>
        <end position="137"/>
    </location>
</feature>
<evidence type="ECO:0000256" key="4">
    <source>
        <dbReference type="ARBA" id="ARBA00022989"/>
    </source>
</evidence>
<organism evidence="8 9">
    <name type="scientific">Rattus norvegicus</name>
    <name type="common">Rat</name>
    <dbReference type="NCBI Taxonomy" id="10116"/>
    <lineage>
        <taxon>Eukaryota</taxon>
        <taxon>Metazoa</taxon>
        <taxon>Chordata</taxon>
        <taxon>Craniata</taxon>
        <taxon>Vertebrata</taxon>
        <taxon>Euteleostomi</taxon>
        <taxon>Mammalia</taxon>
        <taxon>Eutheria</taxon>
        <taxon>Euarchontoglires</taxon>
        <taxon>Glires</taxon>
        <taxon>Rodentia</taxon>
        <taxon>Myomorpha</taxon>
        <taxon>Muroidea</taxon>
        <taxon>Muridae</taxon>
        <taxon>Murinae</taxon>
        <taxon>Rattus</taxon>
    </lineage>
</organism>
<dbReference type="Pfam" id="PF10160">
    <property type="entry name" value="Tmemb_40"/>
    <property type="match status" value="1"/>
</dbReference>
<dbReference type="GO" id="GO:0016020">
    <property type="term" value="C:membrane"/>
    <property type="evidence" value="ECO:0007669"/>
    <property type="project" value="UniProtKB-SubCell"/>
</dbReference>
<evidence type="ECO:0000256" key="1">
    <source>
        <dbReference type="ARBA" id="ARBA00004141"/>
    </source>
</evidence>
<keyword evidence="9" id="KW-1185">Reference proteome</keyword>
<feature type="transmembrane region" description="Helical" evidence="7">
    <location>
        <begin position="45"/>
        <end position="64"/>
    </location>
</feature>